<protein>
    <recommendedName>
        <fullName evidence="3">NTF2 domain-containing protein</fullName>
    </recommendedName>
</protein>
<dbReference type="OrthoDB" id="339151at2759"/>
<dbReference type="Proteomes" id="UP000015453">
    <property type="component" value="Unassembled WGS sequence"/>
</dbReference>
<dbReference type="PANTHER" id="PTHR10693:SF58">
    <property type="entry name" value="OS02G0131700 PROTEIN"/>
    <property type="match status" value="1"/>
</dbReference>
<dbReference type="GO" id="GO:0005829">
    <property type="term" value="C:cytosol"/>
    <property type="evidence" value="ECO:0007669"/>
    <property type="project" value="TreeGrafter"/>
</dbReference>
<feature type="domain" description="NTF2" evidence="3">
    <location>
        <begin position="14"/>
        <end position="128"/>
    </location>
</feature>
<name>S8C3X0_9LAMI</name>
<evidence type="ECO:0000256" key="1">
    <source>
        <dbReference type="ARBA" id="ARBA00022884"/>
    </source>
</evidence>
<dbReference type="InterPro" id="IPR002075">
    <property type="entry name" value="NTF2_dom"/>
</dbReference>
<organism evidence="4 5">
    <name type="scientific">Genlisea aurea</name>
    <dbReference type="NCBI Taxonomy" id="192259"/>
    <lineage>
        <taxon>Eukaryota</taxon>
        <taxon>Viridiplantae</taxon>
        <taxon>Streptophyta</taxon>
        <taxon>Embryophyta</taxon>
        <taxon>Tracheophyta</taxon>
        <taxon>Spermatophyta</taxon>
        <taxon>Magnoliopsida</taxon>
        <taxon>eudicotyledons</taxon>
        <taxon>Gunneridae</taxon>
        <taxon>Pentapetalae</taxon>
        <taxon>asterids</taxon>
        <taxon>lamiids</taxon>
        <taxon>Lamiales</taxon>
        <taxon>Lentibulariaceae</taxon>
        <taxon>Genlisea</taxon>
    </lineage>
</organism>
<dbReference type="Pfam" id="PF02136">
    <property type="entry name" value="NTF2"/>
    <property type="match status" value="1"/>
</dbReference>
<feature type="region of interest" description="Disordered" evidence="2">
    <location>
        <begin position="272"/>
        <end position="304"/>
    </location>
</feature>
<gene>
    <name evidence="4" type="ORF">M569_13230</name>
</gene>
<evidence type="ECO:0000256" key="2">
    <source>
        <dbReference type="SAM" id="MobiDB-lite"/>
    </source>
</evidence>
<dbReference type="PROSITE" id="PS50177">
    <property type="entry name" value="NTF2_DOMAIN"/>
    <property type="match status" value="1"/>
</dbReference>
<evidence type="ECO:0000313" key="5">
    <source>
        <dbReference type="Proteomes" id="UP000015453"/>
    </source>
</evidence>
<dbReference type="GO" id="GO:1990904">
    <property type="term" value="C:ribonucleoprotein complex"/>
    <property type="evidence" value="ECO:0007669"/>
    <property type="project" value="TreeGrafter"/>
</dbReference>
<accession>S8C3X0</accession>
<reference evidence="4 5" key="1">
    <citation type="journal article" date="2013" name="BMC Genomics">
        <title>The miniature genome of a carnivorous plant Genlisea aurea contains a low number of genes and short non-coding sequences.</title>
        <authorList>
            <person name="Leushkin E.V."/>
            <person name="Sutormin R.A."/>
            <person name="Nabieva E.R."/>
            <person name="Penin A.A."/>
            <person name="Kondrashov A.S."/>
            <person name="Logacheva M.D."/>
        </authorList>
    </citation>
    <scope>NUCLEOTIDE SEQUENCE [LARGE SCALE GENOMIC DNA]</scope>
</reference>
<proteinExistence type="predicted"/>
<comment type="caution">
    <text evidence="4">The sequence shown here is derived from an EMBL/GenBank/DDBJ whole genome shotgun (WGS) entry which is preliminary data.</text>
</comment>
<evidence type="ECO:0000259" key="3">
    <source>
        <dbReference type="PROSITE" id="PS50177"/>
    </source>
</evidence>
<dbReference type="InterPro" id="IPR032710">
    <property type="entry name" value="NTF2-like_dom_sf"/>
</dbReference>
<keyword evidence="5" id="KW-1185">Reference proteome</keyword>
<keyword evidence="1" id="KW-0694">RNA-binding</keyword>
<dbReference type="PANTHER" id="PTHR10693">
    <property type="entry name" value="RAS GTPASE-ACTIVATING PROTEIN-BINDING PROTEIN"/>
    <property type="match status" value="1"/>
</dbReference>
<sequence>MAAAYHLPVTAAQVGTYFVGQYYQMLQSQPNLVHQFYNESSTMLRIDGNTRESATDMLQIHELIMSLDYVAIEIKTAHSLESWNNGVLVMVSGSVRLKEFNGRKKFIETFFLAPQEKGFFVLNDMFHYVNEEQVLQHQVAYVNKSNFDSSLHTSSAFQEQVSEFMLNGDFRLREFQPTVEMEKDILLDNYSYPAEEQIHQVSITENIVDDSFALHSNGSLRGTINSLPDNLSSHVQEPVTETQKHTYASILQVSKGHSVPPVSCQGIKPTAPSDWQQIPEASSHPFTEPSDAMEGSGIEFLDEPSPFDDEVEFKSVYVRNVPTNMSASEIGEEFKKFGRLRPEGVA</sequence>
<feature type="non-terminal residue" evidence="4">
    <location>
        <position position="346"/>
    </location>
</feature>
<dbReference type="InterPro" id="IPR039539">
    <property type="entry name" value="Ras_GTPase_bind_prot"/>
</dbReference>
<dbReference type="SUPFAM" id="SSF54427">
    <property type="entry name" value="NTF2-like"/>
    <property type="match status" value="1"/>
</dbReference>
<dbReference type="GO" id="GO:0003729">
    <property type="term" value="F:mRNA binding"/>
    <property type="evidence" value="ECO:0007669"/>
    <property type="project" value="TreeGrafter"/>
</dbReference>
<dbReference type="EMBL" id="AUSU01006742">
    <property type="protein sequence ID" value="EPS61565.1"/>
    <property type="molecule type" value="Genomic_DNA"/>
</dbReference>
<dbReference type="FunFam" id="3.10.450.50:FF:000003">
    <property type="entry name" value="Nuclear transport factor 2 family protein"/>
    <property type="match status" value="1"/>
</dbReference>
<evidence type="ECO:0000313" key="4">
    <source>
        <dbReference type="EMBL" id="EPS61565.1"/>
    </source>
</evidence>
<dbReference type="InterPro" id="IPR018222">
    <property type="entry name" value="Nuclear_transport_factor_2_euk"/>
</dbReference>
<dbReference type="AlphaFoldDB" id="S8C3X0"/>
<dbReference type="CDD" id="cd00780">
    <property type="entry name" value="NTF2"/>
    <property type="match status" value="1"/>
</dbReference>
<dbReference type="Gene3D" id="3.10.450.50">
    <property type="match status" value="1"/>
</dbReference>